<dbReference type="EMBL" id="FUZT01000004">
    <property type="protein sequence ID" value="SKC65898.1"/>
    <property type="molecule type" value="Genomic_DNA"/>
</dbReference>
<keyword evidence="6" id="KW-1185">Reference proteome</keyword>
<dbReference type="GO" id="GO:0003677">
    <property type="term" value="F:DNA binding"/>
    <property type="evidence" value="ECO:0007669"/>
    <property type="project" value="UniProtKB-KW"/>
</dbReference>
<dbReference type="InterPro" id="IPR011711">
    <property type="entry name" value="GntR_C"/>
</dbReference>
<evidence type="ECO:0000256" key="2">
    <source>
        <dbReference type="ARBA" id="ARBA00023125"/>
    </source>
</evidence>
<protein>
    <submittedName>
        <fullName evidence="5">GntR family transcriptional regulator, transcriptional repressor for pyruvate dehydrogenase complex</fullName>
    </submittedName>
</protein>
<dbReference type="SUPFAM" id="SSF46785">
    <property type="entry name" value="Winged helix' DNA-binding domain"/>
    <property type="match status" value="1"/>
</dbReference>
<keyword evidence="2" id="KW-0238">DNA-binding</keyword>
<evidence type="ECO:0000256" key="3">
    <source>
        <dbReference type="ARBA" id="ARBA00023163"/>
    </source>
</evidence>
<dbReference type="InterPro" id="IPR036388">
    <property type="entry name" value="WH-like_DNA-bd_sf"/>
</dbReference>
<dbReference type="PANTHER" id="PTHR43537">
    <property type="entry name" value="TRANSCRIPTIONAL REGULATOR, GNTR FAMILY"/>
    <property type="match status" value="1"/>
</dbReference>
<evidence type="ECO:0000313" key="6">
    <source>
        <dbReference type="Proteomes" id="UP000190285"/>
    </source>
</evidence>
<dbReference type="Pfam" id="PF00392">
    <property type="entry name" value="GntR"/>
    <property type="match status" value="1"/>
</dbReference>
<reference evidence="5 6" key="1">
    <citation type="submission" date="2017-02" db="EMBL/GenBank/DDBJ databases">
        <authorList>
            <person name="Peterson S.W."/>
        </authorList>
    </citation>
    <scope>NUCLEOTIDE SEQUENCE [LARGE SCALE GENOMIC DNA]</scope>
    <source>
        <strain evidence="5 6">M1</strain>
    </source>
</reference>
<organism evidence="5 6">
    <name type="scientific">Maledivibacter halophilus</name>
    <dbReference type="NCBI Taxonomy" id="36842"/>
    <lineage>
        <taxon>Bacteria</taxon>
        <taxon>Bacillati</taxon>
        <taxon>Bacillota</taxon>
        <taxon>Clostridia</taxon>
        <taxon>Peptostreptococcales</taxon>
        <taxon>Caminicellaceae</taxon>
        <taxon>Maledivibacter</taxon>
    </lineage>
</organism>
<keyword evidence="1" id="KW-0805">Transcription regulation</keyword>
<evidence type="ECO:0000256" key="1">
    <source>
        <dbReference type="ARBA" id="ARBA00023015"/>
    </source>
</evidence>
<dbReference type="PANTHER" id="PTHR43537:SF5">
    <property type="entry name" value="UXU OPERON TRANSCRIPTIONAL REGULATOR"/>
    <property type="match status" value="1"/>
</dbReference>
<dbReference type="InterPro" id="IPR000524">
    <property type="entry name" value="Tscrpt_reg_HTH_GntR"/>
</dbReference>
<dbReference type="AlphaFoldDB" id="A0A1T5KRJ9"/>
<gene>
    <name evidence="5" type="ORF">SAMN02194393_02052</name>
</gene>
<accession>A0A1T5KRJ9</accession>
<keyword evidence="3" id="KW-0804">Transcription</keyword>
<evidence type="ECO:0000313" key="5">
    <source>
        <dbReference type="EMBL" id="SKC65898.1"/>
    </source>
</evidence>
<dbReference type="Pfam" id="PF07729">
    <property type="entry name" value="FCD"/>
    <property type="match status" value="1"/>
</dbReference>
<feature type="domain" description="HTH gntR-type" evidence="4">
    <location>
        <begin position="5"/>
        <end position="73"/>
    </location>
</feature>
<dbReference type="SMART" id="SM00345">
    <property type="entry name" value="HTH_GNTR"/>
    <property type="match status" value="1"/>
</dbReference>
<dbReference type="CDD" id="cd07377">
    <property type="entry name" value="WHTH_GntR"/>
    <property type="match status" value="1"/>
</dbReference>
<dbReference type="InterPro" id="IPR008920">
    <property type="entry name" value="TF_FadR/GntR_C"/>
</dbReference>
<dbReference type="InterPro" id="IPR036390">
    <property type="entry name" value="WH_DNA-bd_sf"/>
</dbReference>
<proteinExistence type="predicted"/>
<dbReference type="SUPFAM" id="SSF48008">
    <property type="entry name" value="GntR ligand-binding domain-like"/>
    <property type="match status" value="1"/>
</dbReference>
<dbReference type="STRING" id="36842.SAMN02194393_02052"/>
<dbReference type="SMART" id="SM00895">
    <property type="entry name" value="FCD"/>
    <property type="match status" value="1"/>
</dbReference>
<dbReference type="Gene3D" id="1.10.10.10">
    <property type="entry name" value="Winged helix-like DNA-binding domain superfamily/Winged helix DNA-binding domain"/>
    <property type="match status" value="1"/>
</dbReference>
<dbReference type="Proteomes" id="UP000190285">
    <property type="component" value="Unassembled WGS sequence"/>
</dbReference>
<evidence type="ECO:0000259" key="4">
    <source>
        <dbReference type="PROSITE" id="PS50949"/>
    </source>
</evidence>
<sequence length="238" mass="27510">MITKRSITQQVVDYFIEQIEEGSWKVGEKIASENVLTKELGVSRTSLRAAIQQFVGVGMMESIHGKGTFLRSNDLTKLKIGAKKVKKYDYLDMNSLLEFRLILETDSCYYATQRATDENIEKLHSYLQQMKKSVGNPKEFVRYDMLFHMEIVHATGNPLLENALKDVFAQKENNFKDFNEAFGYKDGIYYHTLLLKAIEAKDASLAKRIMRAHLQKAIDDIYYENNVDKEEQEILSKL</sequence>
<dbReference type="GO" id="GO:0003700">
    <property type="term" value="F:DNA-binding transcription factor activity"/>
    <property type="evidence" value="ECO:0007669"/>
    <property type="project" value="InterPro"/>
</dbReference>
<dbReference type="OrthoDB" id="9799482at2"/>
<keyword evidence="5" id="KW-0670">Pyruvate</keyword>
<name>A0A1T5KRJ9_9FIRM</name>
<dbReference type="Gene3D" id="1.20.120.530">
    <property type="entry name" value="GntR ligand-binding domain-like"/>
    <property type="match status" value="1"/>
</dbReference>
<dbReference type="RefSeq" id="WP_079491357.1">
    <property type="nucleotide sequence ID" value="NZ_FUZT01000004.1"/>
</dbReference>
<dbReference type="PROSITE" id="PS50949">
    <property type="entry name" value="HTH_GNTR"/>
    <property type="match status" value="1"/>
</dbReference>